<dbReference type="Gene3D" id="2.30.29.30">
    <property type="entry name" value="Pleckstrin-homology domain (PH domain)/Phosphotyrosine-binding domain (PTB)"/>
    <property type="match status" value="1"/>
</dbReference>
<protein>
    <submittedName>
        <fullName evidence="3">WW domain-binding protein 2</fullName>
    </submittedName>
</protein>
<dbReference type="GO" id="GO:0003713">
    <property type="term" value="F:transcription coactivator activity"/>
    <property type="evidence" value="ECO:0007669"/>
    <property type="project" value="InterPro"/>
</dbReference>
<dbReference type="EMBL" id="BMAW01027525">
    <property type="protein sequence ID" value="GFU02521.1"/>
    <property type="molecule type" value="Genomic_DNA"/>
</dbReference>
<dbReference type="GO" id="GO:0031490">
    <property type="term" value="F:chromatin DNA binding"/>
    <property type="evidence" value="ECO:0007669"/>
    <property type="project" value="TreeGrafter"/>
</dbReference>
<feature type="region of interest" description="Disordered" evidence="1">
    <location>
        <begin position="260"/>
        <end position="304"/>
    </location>
</feature>
<reference evidence="3" key="1">
    <citation type="submission" date="2020-08" db="EMBL/GenBank/DDBJ databases">
        <title>Multicomponent nature underlies the extraordinary mechanical properties of spider dragline silk.</title>
        <authorList>
            <person name="Kono N."/>
            <person name="Nakamura H."/>
            <person name="Mori M."/>
            <person name="Yoshida Y."/>
            <person name="Ohtoshi R."/>
            <person name="Malay A.D."/>
            <person name="Moran D.A.P."/>
            <person name="Tomita M."/>
            <person name="Numata K."/>
            <person name="Arakawa K."/>
        </authorList>
    </citation>
    <scope>NUCLEOTIDE SEQUENCE</scope>
</reference>
<dbReference type="CDD" id="cd13214">
    <property type="entry name" value="PH-GRAM_WBP2"/>
    <property type="match status" value="1"/>
</dbReference>
<keyword evidence="4" id="KW-1185">Reference proteome</keyword>
<evidence type="ECO:0000313" key="4">
    <source>
        <dbReference type="Proteomes" id="UP000887013"/>
    </source>
</evidence>
<dbReference type="Pfam" id="PF02893">
    <property type="entry name" value="GRAM"/>
    <property type="match status" value="1"/>
</dbReference>
<dbReference type="InterPro" id="IPR011993">
    <property type="entry name" value="PH-like_dom_sf"/>
</dbReference>
<proteinExistence type="predicted"/>
<gene>
    <name evidence="3" type="primary">WBP2</name>
    <name evidence="3" type="ORF">NPIL_210231</name>
</gene>
<comment type="caution">
    <text evidence="3">The sequence shown here is derived from an EMBL/GenBank/DDBJ whole genome shotgun (WGS) entry which is preliminary data.</text>
</comment>
<evidence type="ECO:0000313" key="3">
    <source>
        <dbReference type="EMBL" id="GFU02521.1"/>
    </source>
</evidence>
<feature type="domain" description="GRAM" evidence="2">
    <location>
        <begin position="41"/>
        <end position="128"/>
    </location>
</feature>
<dbReference type="OrthoDB" id="1259151at2759"/>
<dbReference type="InterPro" id="IPR044852">
    <property type="entry name" value="WBP2-like"/>
</dbReference>
<dbReference type="PANTHER" id="PTHR31606:SF1">
    <property type="entry name" value="WW DOMAIN BINDING PROTEIN 2, ISOFORM E"/>
    <property type="match status" value="1"/>
</dbReference>
<feature type="region of interest" description="Disordered" evidence="1">
    <location>
        <begin position="325"/>
        <end position="348"/>
    </location>
</feature>
<dbReference type="GO" id="GO:0005634">
    <property type="term" value="C:nucleus"/>
    <property type="evidence" value="ECO:0007669"/>
    <property type="project" value="TreeGrafter"/>
</dbReference>
<evidence type="ECO:0000256" key="1">
    <source>
        <dbReference type="SAM" id="MobiDB-lite"/>
    </source>
</evidence>
<sequence>MSLNTAHANGGVLIYNGEIILLYCDGVEMSMEGGDTKEFGGTKKGRIYLTTHRLIFINKSEKDPLQSFSFPFFSMTELDLEQPIFGANYIKGVVHAHSGGNWIGKAVFKLKFFTGGAIEFGQAMFRAAKMASQHMPPQPPSYMPQTGPYYPAPPPAYTPPTEGINGFVPPTHVFPDAPPANSVYTSNMPPPYPGIYPPTYVYPPGSQGYPQASANGIMEYPGPAPGYPGPVPGYPGPVPGYPGPAPGYAGPAPPGFSVPGAASAPPAYDSVPQSQAPPPGASAQYNAATQQQAPPAESKSGVPPMCDMYQDPYYPHLMYQHQQYHYINGQANQGPPPPYTPDDHKKEQ</sequence>
<evidence type="ECO:0000259" key="2">
    <source>
        <dbReference type="Pfam" id="PF02893"/>
    </source>
</evidence>
<dbReference type="PANTHER" id="PTHR31606">
    <property type="entry name" value="WW DOMAIN BINDING PROTEIN 2, ISOFORM E"/>
    <property type="match status" value="1"/>
</dbReference>
<dbReference type="PRINTS" id="PR01217">
    <property type="entry name" value="PRICHEXTENSN"/>
</dbReference>
<name>A0A8X6Q648_NEPPI</name>
<dbReference type="SUPFAM" id="SSF50729">
    <property type="entry name" value="PH domain-like"/>
    <property type="match status" value="1"/>
</dbReference>
<dbReference type="InterPro" id="IPR004182">
    <property type="entry name" value="GRAM"/>
</dbReference>
<dbReference type="Proteomes" id="UP000887013">
    <property type="component" value="Unassembled WGS sequence"/>
</dbReference>
<organism evidence="3 4">
    <name type="scientific">Nephila pilipes</name>
    <name type="common">Giant wood spider</name>
    <name type="synonym">Nephila maculata</name>
    <dbReference type="NCBI Taxonomy" id="299642"/>
    <lineage>
        <taxon>Eukaryota</taxon>
        <taxon>Metazoa</taxon>
        <taxon>Ecdysozoa</taxon>
        <taxon>Arthropoda</taxon>
        <taxon>Chelicerata</taxon>
        <taxon>Arachnida</taxon>
        <taxon>Araneae</taxon>
        <taxon>Araneomorphae</taxon>
        <taxon>Entelegynae</taxon>
        <taxon>Araneoidea</taxon>
        <taxon>Nephilidae</taxon>
        <taxon>Nephila</taxon>
    </lineage>
</organism>
<accession>A0A8X6Q648</accession>
<dbReference type="AlphaFoldDB" id="A0A8X6Q648"/>